<dbReference type="Proteomes" id="UP001177003">
    <property type="component" value="Chromosome 8"/>
</dbReference>
<evidence type="ECO:0000313" key="2">
    <source>
        <dbReference type="EMBL" id="CAI9299929.1"/>
    </source>
</evidence>
<evidence type="ECO:0000259" key="1">
    <source>
        <dbReference type="Pfam" id="PF13966"/>
    </source>
</evidence>
<dbReference type="InterPro" id="IPR026960">
    <property type="entry name" value="RVT-Znf"/>
</dbReference>
<dbReference type="PANTHER" id="PTHR33116">
    <property type="entry name" value="REVERSE TRANSCRIPTASE ZINC-BINDING DOMAIN-CONTAINING PROTEIN-RELATED-RELATED"/>
    <property type="match status" value="1"/>
</dbReference>
<accession>A0AA35ZX68</accession>
<organism evidence="2 3">
    <name type="scientific">Lactuca saligna</name>
    <name type="common">Willowleaf lettuce</name>
    <dbReference type="NCBI Taxonomy" id="75948"/>
    <lineage>
        <taxon>Eukaryota</taxon>
        <taxon>Viridiplantae</taxon>
        <taxon>Streptophyta</taxon>
        <taxon>Embryophyta</taxon>
        <taxon>Tracheophyta</taxon>
        <taxon>Spermatophyta</taxon>
        <taxon>Magnoliopsida</taxon>
        <taxon>eudicotyledons</taxon>
        <taxon>Gunneridae</taxon>
        <taxon>Pentapetalae</taxon>
        <taxon>asterids</taxon>
        <taxon>campanulids</taxon>
        <taxon>Asterales</taxon>
        <taxon>Asteraceae</taxon>
        <taxon>Cichorioideae</taxon>
        <taxon>Cichorieae</taxon>
        <taxon>Lactucinae</taxon>
        <taxon>Lactuca</taxon>
    </lineage>
</organism>
<dbReference type="EMBL" id="OX465084">
    <property type="protein sequence ID" value="CAI9299929.1"/>
    <property type="molecule type" value="Genomic_DNA"/>
</dbReference>
<feature type="domain" description="Reverse transcriptase zinc-binding" evidence="1">
    <location>
        <begin position="245"/>
        <end position="312"/>
    </location>
</feature>
<proteinExistence type="predicted"/>
<name>A0AA35ZX68_LACSI</name>
<keyword evidence="3" id="KW-1185">Reference proteome</keyword>
<protein>
    <recommendedName>
        <fullName evidence="1">Reverse transcriptase zinc-binding domain-containing protein</fullName>
    </recommendedName>
</protein>
<dbReference type="AlphaFoldDB" id="A0AA35ZX68"/>
<gene>
    <name evidence="2" type="ORF">LSALG_LOCUS38607</name>
</gene>
<evidence type="ECO:0000313" key="3">
    <source>
        <dbReference type="Proteomes" id="UP001177003"/>
    </source>
</evidence>
<reference evidence="2" key="1">
    <citation type="submission" date="2023-04" db="EMBL/GenBank/DDBJ databases">
        <authorList>
            <person name="Vijverberg K."/>
            <person name="Xiong W."/>
            <person name="Schranz E."/>
        </authorList>
    </citation>
    <scope>NUCLEOTIDE SEQUENCE</scope>
</reference>
<dbReference type="Pfam" id="PF13966">
    <property type="entry name" value="zf-RVT"/>
    <property type="match status" value="1"/>
</dbReference>
<sequence>MIHHNRFCCCETRPIHFQDSLYVRMLACCSDLLDRSKYPSDPIDNIDLKGGRQFLWGGSDNKHKICWVSWSCALGPKEKGGLGIGSLRSLNLSLLTKWLWRFKNQPNALWRQVVCGIHNLSRKPIHNLVKKSLTGVWSEISQVVTILESERINFNSVFGVKIMAGSNTLFWLDDWEGVACLTLDFLAFRSLTRKSHVSFRSVFSQMSSNGPGRGMLQISLLSEDGVFHVPELRCLIDSKITSPMVNPTVWFHIPPLKVICFVWRAFIDRIPTVMALSKRGVRVGANSSHLCSSGVDDTDHLFTGCSFAGDIWKWLCHWCGIPFRSFNNVSSLVKFAANWGQCPKKKRIFLVIVYGFLWCIWKARNEKVFRSTSANAPKVVDNILALVFDWVKHRGKFNNWN</sequence>
<dbReference type="PANTHER" id="PTHR33116:SF79">
    <property type="entry name" value="REVERSE TRANSCRIPTASE DOMAIN, ZINC FINGER, CCHC-TYPE-RELATED"/>
    <property type="match status" value="1"/>
</dbReference>